<feature type="region of interest" description="Disordered" evidence="1">
    <location>
        <begin position="445"/>
        <end position="605"/>
    </location>
</feature>
<dbReference type="Proteomes" id="UP000765509">
    <property type="component" value="Unassembled WGS sequence"/>
</dbReference>
<organism evidence="3 4">
    <name type="scientific">Austropuccinia psidii MF-1</name>
    <dbReference type="NCBI Taxonomy" id="1389203"/>
    <lineage>
        <taxon>Eukaryota</taxon>
        <taxon>Fungi</taxon>
        <taxon>Dikarya</taxon>
        <taxon>Basidiomycota</taxon>
        <taxon>Pucciniomycotina</taxon>
        <taxon>Pucciniomycetes</taxon>
        <taxon>Pucciniales</taxon>
        <taxon>Sphaerophragmiaceae</taxon>
        <taxon>Austropuccinia</taxon>
    </lineage>
</organism>
<feature type="region of interest" description="Disordered" evidence="1">
    <location>
        <begin position="208"/>
        <end position="229"/>
    </location>
</feature>
<evidence type="ECO:0000313" key="3">
    <source>
        <dbReference type="EMBL" id="MBW0481276.1"/>
    </source>
</evidence>
<keyword evidence="2" id="KW-0812">Transmembrane</keyword>
<feature type="compositionally biased region" description="Polar residues" evidence="1">
    <location>
        <begin position="148"/>
        <end position="157"/>
    </location>
</feature>
<evidence type="ECO:0000256" key="2">
    <source>
        <dbReference type="SAM" id="Phobius"/>
    </source>
</evidence>
<protein>
    <submittedName>
        <fullName evidence="3">Uncharacterized protein</fullName>
    </submittedName>
</protein>
<feature type="compositionally biased region" description="Low complexity" evidence="1">
    <location>
        <begin position="496"/>
        <end position="508"/>
    </location>
</feature>
<comment type="caution">
    <text evidence="3">The sequence shown here is derived from an EMBL/GenBank/DDBJ whole genome shotgun (WGS) entry which is preliminary data.</text>
</comment>
<keyword evidence="2" id="KW-0472">Membrane</keyword>
<sequence length="605" mass="66246">MADYVRSEQKTLLPFLGSSTKNHTSQSLCECLKTQKLSRIMRFFWFLGVETFLGLVNFLPNPVSSTNFHRRSLLDQLGNKAQKCLERERNPFVNAASFMDETEGSSKQDRSVQSGVNHQKYVEAQITTQNLKNQEIRPGRKAKDKGNPSISSDNHQPFSKVKGSPNAQKASPKESVSSVTDKAFPQEKDLPGGTQHQAYVHLRSSENHAHEFSTQSHLAPPYYPEHQSSSTEYYGLNAASDINPAVVPEGYALRETIQPALYPGYFQTKAPVVTWQDVWQFAYQPVNIVQHELVPLPPNFQFRSGSSYPVAQGKEQTVTTSPKSNSRSNELTPQEKLRPLPKSGANSVISSKQSPGPLSSIGPERLNHDIPEPVHESSANALAKSDSFRNTSLKNPLVTEKTPPKDPLGIGVSQGIRKAAHIFQNPEFGSNGDGLRKKWAQVVKGGEFVPPSKTETDSGASMKSSTEPLIGNKLRISPLQVDTESMSNLVPDENASKSAAGSTSASKTNLENKGVTGTRIDQEMSEKSDNSSLKMTTQGASSTKKNIEEKSLPEGKKPVPSGSYSISRSPQESSGNQMPKAQVESFPSFKSPESDLNTISTKSER</sequence>
<feature type="compositionally biased region" description="Polar residues" evidence="1">
    <location>
        <begin position="457"/>
        <end position="467"/>
    </location>
</feature>
<dbReference type="AlphaFoldDB" id="A0A9Q3CA42"/>
<feature type="compositionally biased region" description="Polar residues" evidence="1">
    <location>
        <begin position="562"/>
        <end position="579"/>
    </location>
</feature>
<feature type="compositionally biased region" description="Polar residues" evidence="1">
    <location>
        <begin position="165"/>
        <end position="180"/>
    </location>
</feature>
<keyword evidence="4" id="KW-1185">Reference proteome</keyword>
<dbReference type="EMBL" id="AVOT02006322">
    <property type="protein sequence ID" value="MBW0481276.1"/>
    <property type="molecule type" value="Genomic_DNA"/>
</dbReference>
<feature type="compositionally biased region" description="Polar residues" evidence="1">
    <location>
        <begin position="594"/>
        <end position="605"/>
    </location>
</feature>
<feature type="region of interest" description="Disordered" evidence="1">
    <location>
        <begin position="123"/>
        <end position="193"/>
    </location>
</feature>
<keyword evidence="2" id="KW-1133">Transmembrane helix</keyword>
<evidence type="ECO:0000256" key="1">
    <source>
        <dbReference type="SAM" id="MobiDB-lite"/>
    </source>
</evidence>
<reference evidence="3" key="1">
    <citation type="submission" date="2021-03" db="EMBL/GenBank/DDBJ databases">
        <title>Draft genome sequence of rust myrtle Austropuccinia psidii MF-1, a brazilian biotype.</title>
        <authorList>
            <person name="Quecine M.C."/>
            <person name="Pachon D.M.R."/>
            <person name="Bonatelli M.L."/>
            <person name="Correr F.H."/>
            <person name="Franceschini L.M."/>
            <person name="Leite T.F."/>
            <person name="Margarido G.R.A."/>
            <person name="Almeida C.A."/>
            <person name="Ferrarezi J.A."/>
            <person name="Labate C.A."/>
        </authorList>
    </citation>
    <scope>NUCLEOTIDE SEQUENCE</scope>
    <source>
        <strain evidence="3">MF-1</strain>
    </source>
</reference>
<feature type="compositionally biased region" description="Polar residues" evidence="1">
    <location>
        <begin position="344"/>
        <end position="357"/>
    </location>
</feature>
<accession>A0A9Q3CA42</accession>
<gene>
    <name evidence="3" type="ORF">O181_020991</name>
</gene>
<feature type="compositionally biased region" description="Polar residues" evidence="1">
    <location>
        <begin position="530"/>
        <end position="544"/>
    </location>
</feature>
<feature type="compositionally biased region" description="Basic and acidic residues" evidence="1">
    <location>
        <begin position="545"/>
        <end position="557"/>
    </location>
</feature>
<name>A0A9Q3CA42_9BASI</name>
<proteinExistence type="predicted"/>
<evidence type="ECO:0000313" key="4">
    <source>
        <dbReference type="Proteomes" id="UP000765509"/>
    </source>
</evidence>
<feature type="transmembrane region" description="Helical" evidence="2">
    <location>
        <begin position="43"/>
        <end position="60"/>
    </location>
</feature>
<feature type="compositionally biased region" description="Basic and acidic residues" evidence="1">
    <location>
        <begin position="520"/>
        <end position="529"/>
    </location>
</feature>
<feature type="non-terminal residue" evidence="3">
    <location>
        <position position="605"/>
    </location>
</feature>
<feature type="region of interest" description="Disordered" evidence="1">
    <location>
        <begin position="305"/>
        <end position="372"/>
    </location>
</feature>
<feature type="compositionally biased region" description="Polar residues" evidence="1">
    <location>
        <begin position="305"/>
        <end position="332"/>
    </location>
</feature>